<dbReference type="Proteomes" id="UP000887577">
    <property type="component" value="Unplaced"/>
</dbReference>
<proteinExistence type="predicted"/>
<evidence type="ECO:0000313" key="2">
    <source>
        <dbReference type="WBParaSite" id="PSU_v2.g9862.t1"/>
    </source>
</evidence>
<reference evidence="2" key="1">
    <citation type="submission" date="2022-11" db="UniProtKB">
        <authorList>
            <consortium name="WormBaseParasite"/>
        </authorList>
    </citation>
    <scope>IDENTIFICATION</scope>
</reference>
<dbReference type="WBParaSite" id="PSU_v2.g9862.t1">
    <property type="protein sequence ID" value="PSU_v2.g9862.t1"/>
    <property type="gene ID" value="PSU_v2.g9862"/>
</dbReference>
<sequence>MTHDGNVETLHHHFNNLVQNFSSTDNESVINLIKDMFKVTTFETILDGTKPMLKVKGYKIVLSEIYNSIIVRRSSKIKHIEINAKSVLVIDQNLHFRATNLILTANTVVIVKSIEFNLSGKNAVEEFRSKAKSGKMLGEKGSNGDDGIAGESSGHFALFAKSVEGLQNLKLILNGGNGSSGQNGGDGADGENGIGKDFDEVFNSTHTHLTRLKSAGHILTLGALSRVLSKKEALKSYDGRVEMKCDSSYYLSIHKLDMYVGSDGKPGGKGGKNGIGGDGGKKGNIVLEIDDGKNKIEEITVEAKDGVKGRDGISGINGQNGIEGRDIALANKTWGSRREFGKFQNSKLEIQECTSDDEEAICVKDGSKEEYFKVISRPCARTSLTEYQKQSEQKSDAERSGKAIAVESEAIDIEALSKNYQQIVTSETVTTEEEYEFGAEEGEEVNRILEHWTFDEREEYIPKRQYNAILYPEKMLSILWRKIATKNKEKTIAL</sequence>
<keyword evidence="1" id="KW-1185">Reference proteome</keyword>
<dbReference type="AlphaFoldDB" id="A0A914ZC12"/>
<organism evidence="1 2">
    <name type="scientific">Panagrolaimus superbus</name>
    <dbReference type="NCBI Taxonomy" id="310955"/>
    <lineage>
        <taxon>Eukaryota</taxon>
        <taxon>Metazoa</taxon>
        <taxon>Ecdysozoa</taxon>
        <taxon>Nematoda</taxon>
        <taxon>Chromadorea</taxon>
        <taxon>Rhabditida</taxon>
        <taxon>Tylenchina</taxon>
        <taxon>Panagrolaimomorpha</taxon>
        <taxon>Panagrolaimoidea</taxon>
        <taxon>Panagrolaimidae</taxon>
        <taxon>Panagrolaimus</taxon>
    </lineage>
</organism>
<accession>A0A914ZC12</accession>
<name>A0A914ZC12_9BILA</name>
<protein>
    <submittedName>
        <fullName evidence="2">Uncharacterized protein</fullName>
    </submittedName>
</protein>
<evidence type="ECO:0000313" key="1">
    <source>
        <dbReference type="Proteomes" id="UP000887577"/>
    </source>
</evidence>